<sequence length="582" mass="65082">MDNAQKIKEAVDTVEHISKSIELKRTGKNLRGICPFHGEKTPSFFVSPDRQTWHCFGCDKGGDVISFVMEKQGIDFLGALELLSEMYHIPLEKGAFVQSDDKKRLYQALSDATEYFQTQLLSDKTSLAYKYITESRNLSLEEISEFGIGYAPNSWNQTGEFLQQKGHTEKVLVDAGLAISKEGGRGWYDRFRNRIVFPITDRIGRVVGFTARALDKEETAKYINTPETVLYKKGNLMYGLFQAKEKILQLDYVIIVEGTMDVISLTSHNIKNVVAPLGTALTEDHVRILKQSTSRILLLLDNDTAGIDATFRSIATALSQGMEVKVATLTQGKDPDEAFANNPEVTKKELFENQDAIEFAIRHSKKSHDPHKPHFQKHVADAVLPLIKVIDNAIDQESALRQLSTAVDISIDSLKRELNKGSSPQKNPPPPPVSEKQKSTKGRLLWETLISSLLQLPDSLQENTVIINILKPLSVTDTSHPLLSLSDKLLSHLIDHGRIDVGSFIDQLEENEKECADLLLLKDLGTMISNNDSYIAHLSQIVTSIRRNQIKARVATIAKSIEPTKEDLSELRELTNQLKVLG</sequence>
<organism evidence="17 18">
    <name type="scientific">candidate division WWE3 bacterium CG22_combo_CG10-13_8_21_14_all_39_12</name>
    <dbReference type="NCBI Taxonomy" id="1975094"/>
    <lineage>
        <taxon>Bacteria</taxon>
        <taxon>Katanobacteria</taxon>
    </lineage>
</organism>
<dbReference type="InterPro" id="IPR050219">
    <property type="entry name" value="DnaG_primase"/>
</dbReference>
<keyword evidence="2 12" id="KW-0639">Primosome</keyword>
<comment type="function">
    <text evidence="12 13">RNA polymerase that catalyzes the synthesis of short RNA molecules used as primers for DNA polymerase during DNA replication.</text>
</comment>
<comment type="subunit">
    <text evidence="12">Monomer. Interacts with DnaB.</text>
</comment>
<dbReference type="InterPro" id="IPR013264">
    <property type="entry name" value="DNAG_N"/>
</dbReference>
<dbReference type="SMART" id="SM00493">
    <property type="entry name" value="TOPRIM"/>
    <property type="match status" value="1"/>
</dbReference>
<dbReference type="EC" id="2.7.7.101" evidence="12"/>
<dbReference type="Proteomes" id="UP000228495">
    <property type="component" value="Unassembled WGS sequence"/>
</dbReference>
<dbReference type="Gene3D" id="3.40.1360.10">
    <property type="match status" value="1"/>
</dbReference>
<dbReference type="PANTHER" id="PTHR30313">
    <property type="entry name" value="DNA PRIMASE"/>
    <property type="match status" value="1"/>
</dbReference>
<dbReference type="GO" id="GO:0005737">
    <property type="term" value="C:cytoplasm"/>
    <property type="evidence" value="ECO:0007669"/>
    <property type="project" value="TreeGrafter"/>
</dbReference>
<comment type="domain">
    <text evidence="12">Contains an N-terminal zinc-binding domain, a central core domain that contains the primase activity, and a C-terminal DnaB-binding domain.</text>
</comment>
<reference evidence="17 18" key="1">
    <citation type="submission" date="2017-09" db="EMBL/GenBank/DDBJ databases">
        <title>Depth-based differentiation of microbial function through sediment-hosted aquifers and enrichment of novel symbionts in the deep terrestrial subsurface.</title>
        <authorList>
            <person name="Probst A.J."/>
            <person name="Ladd B."/>
            <person name="Jarett J.K."/>
            <person name="Geller-Mcgrath D.E."/>
            <person name="Sieber C.M."/>
            <person name="Emerson J.B."/>
            <person name="Anantharaman K."/>
            <person name="Thomas B.C."/>
            <person name="Malmstrom R."/>
            <person name="Stieglmeier M."/>
            <person name="Klingl A."/>
            <person name="Woyke T."/>
            <person name="Ryan C.M."/>
            <person name="Banfield J.F."/>
        </authorList>
    </citation>
    <scope>NUCLEOTIDE SEQUENCE [LARGE SCALE GENOMIC DNA]</scope>
    <source>
        <strain evidence="17">CG22_combo_CG10-13_8_21_14_all_39_12</strain>
    </source>
</reference>
<keyword evidence="7 12" id="KW-0863">Zinc-finger</keyword>
<comment type="similarity">
    <text evidence="12 13">Belongs to the DnaG primase family.</text>
</comment>
<dbReference type="InterPro" id="IPR019475">
    <property type="entry name" value="DNA_primase_DnaB-bd"/>
</dbReference>
<evidence type="ECO:0000256" key="6">
    <source>
        <dbReference type="ARBA" id="ARBA00022723"/>
    </source>
</evidence>
<comment type="cofactor">
    <cofactor evidence="12 13 14">
        <name>Zn(2+)</name>
        <dbReference type="ChEBI" id="CHEBI:29105"/>
    </cofactor>
    <text evidence="12 13 14">Binds 1 zinc ion per monomer.</text>
</comment>
<dbReference type="Gene3D" id="3.90.980.10">
    <property type="entry name" value="DNA primase, catalytic core, N-terminal domain"/>
    <property type="match status" value="1"/>
</dbReference>
<evidence type="ECO:0000313" key="17">
    <source>
        <dbReference type="EMBL" id="PIP56782.1"/>
    </source>
</evidence>
<evidence type="ECO:0000256" key="15">
    <source>
        <dbReference type="SAM" id="MobiDB-lite"/>
    </source>
</evidence>
<evidence type="ECO:0000256" key="2">
    <source>
        <dbReference type="ARBA" id="ARBA00022515"/>
    </source>
</evidence>
<dbReference type="Pfam" id="PF13155">
    <property type="entry name" value="Toprim_2"/>
    <property type="match status" value="1"/>
</dbReference>
<evidence type="ECO:0000256" key="7">
    <source>
        <dbReference type="ARBA" id="ARBA00022771"/>
    </source>
</evidence>
<evidence type="ECO:0000256" key="5">
    <source>
        <dbReference type="ARBA" id="ARBA00022705"/>
    </source>
</evidence>
<keyword evidence="4 12" id="KW-0548">Nucleotidyltransferase</keyword>
<evidence type="ECO:0000259" key="16">
    <source>
        <dbReference type="PROSITE" id="PS50880"/>
    </source>
</evidence>
<keyword evidence="8 12" id="KW-0862">Zinc</keyword>
<evidence type="ECO:0000256" key="12">
    <source>
        <dbReference type="HAMAP-Rule" id="MF_00974"/>
    </source>
</evidence>
<dbReference type="InterPro" id="IPR034151">
    <property type="entry name" value="TOPRIM_DnaG_bac"/>
</dbReference>
<dbReference type="Pfam" id="PF08275">
    <property type="entry name" value="DNAG_N"/>
    <property type="match status" value="1"/>
</dbReference>
<evidence type="ECO:0000256" key="11">
    <source>
        <dbReference type="ARBA" id="ARBA00023163"/>
    </source>
</evidence>
<evidence type="ECO:0000256" key="14">
    <source>
        <dbReference type="PIRSR" id="PIRSR002811-1"/>
    </source>
</evidence>
<comment type="catalytic activity">
    <reaction evidence="12">
        <text>ssDNA + n NTP = ssDNA/pppN(pN)n-1 hybrid + (n-1) diphosphate.</text>
        <dbReference type="EC" id="2.7.7.101"/>
    </reaction>
</comment>
<protein>
    <recommendedName>
        <fullName evidence="12 13">DNA primase</fullName>
        <ecNumber evidence="12">2.7.7.101</ecNumber>
    </recommendedName>
</protein>
<dbReference type="PROSITE" id="PS50880">
    <property type="entry name" value="TOPRIM"/>
    <property type="match status" value="1"/>
</dbReference>
<keyword evidence="9" id="KW-0460">Magnesium</keyword>
<dbReference type="GO" id="GO:0000428">
    <property type="term" value="C:DNA-directed RNA polymerase complex"/>
    <property type="evidence" value="ECO:0007669"/>
    <property type="project" value="UniProtKB-KW"/>
</dbReference>
<evidence type="ECO:0000256" key="10">
    <source>
        <dbReference type="ARBA" id="ARBA00023125"/>
    </source>
</evidence>
<dbReference type="InterPro" id="IPR030846">
    <property type="entry name" value="DnaG_bac"/>
</dbReference>
<dbReference type="Pfam" id="PF10410">
    <property type="entry name" value="DnaB_bind"/>
    <property type="match status" value="1"/>
</dbReference>
<dbReference type="AlphaFoldDB" id="A0A2H0BGH7"/>
<evidence type="ECO:0000256" key="3">
    <source>
        <dbReference type="ARBA" id="ARBA00022679"/>
    </source>
</evidence>
<keyword evidence="5 12" id="KW-0235">DNA replication</keyword>
<dbReference type="Gene3D" id="3.90.580.10">
    <property type="entry name" value="Zinc finger, CHC2-type domain"/>
    <property type="match status" value="1"/>
</dbReference>
<dbReference type="Pfam" id="PF01807">
    <property type="entry name" value="Zn_ribbon_DnaG"/>
    <property type="match status" value="1"/>
</dbReference>
<evidence type="ECO:0000256" key="4">
    <source>
        <dbReference type="ARBA" id="ARBA00022695"/>
    </source>
</evidence>
<keyword evidence="1 12" id="KW-0240">DNA-directed RNA polymerase</keyword>
<dbReference type="InterPro" id="IPR037068">
    <property type="entry name" value="DNA_primase_core_N_sf"/>
</dbReference>
<dbReference type="SMART" id="SM00400">
    <property type="entry name" value="ZnF_CHCC"/>
    <property type="match status" value="1"/>
</dbReference>
<feature type="zinc finger region" description="CHC2-type" evidence="12 14">
    <location>
        <begin position="34"/>
        <end position="58"/>
    </location>
</feature>
<dbReference type="FunFam" id="3.90.580.10:FF:000001">
    <property type="entry name" value="DNA primase"/>
    <property type="match status" value="1"/>
</dbReference>
<keyword evidence="11 12" id="KW-0804">Transcription</keyword>
<dbReference type="GO" id="GO:0003899">
    <property type="term" value="F:DNA-directed RNA polymerase activity"/>
    <property type="evidence" value="ECO:0007669"/>
    <property type="project" value="UniProtKB-UniRule"/>
</dbReference>
<accession>A0A2H0BGH7</accession>
<dbReference type="HAMAP" id="MF_00974">
    <property type="entry name" value="DNA_primase_DnaG"/>
    <property type="match status" value="1"/>
</dbReference>
<evidence type="ECO:0000256" key="1">
    <source>
        <dbReference type="ARBA" id="ARBA00022478"/>
    </source>
</evidence>
<evidence type="ECO:0000256" key="9">
    <source>
        <dbReference type="ARBA" id="ARBA00022842"/>
    </source>
</evidence>
<evidence type="ECO:0000313" key="18">
    <source>
        <dbReference type="Proteomes" id="UP000228495"/>
    </source>
</evidence>
<keyword evidence="6 12" id="KW-0479">Metal-binding</keyword>
<proteinExistence type="inferred from homology"/>
<dbReference type="GO" id="GO:0003677">
    <property type="term" value="F:DNA binding"/>
    <property type="evidence" value="ECO:0007669"/>
    <property type="project" value="UniProtKB-KW"/>
</dbReference>
<dbReference type="PIRSF" id="PIRSF002811">
    <property type="entry name" value="DnaG"/>
    <property type="match status" value="1"/>
</dbReference>
<keyword evidence="3 12" id="KW-0808">Transferase</keyword>
<dbReference type="InterPro" id="IPR002694">
    <property type="entry name" value="Znf_CHC2"/>
</dbReference>
<evidence type="ECO:0000256" key="8">
    <source>
        <dbReference type="ARBA" id="ARBA00022833"/>
    </source>
</evidence>
<dbReference type="NCBIfam" id="TIGR01391">
    <property type="entry name" value="dnaG"/>
    <property type="match status" value="1"/>
</dbReference>
<comment type="caution">
    <text evidence="17">The sequence shown here is derived from an EMBL/GenBank/DDBJ whole genome shotgun (WGS) entry which is preliminary data.</text>
</comment>
<gene>
    <name evidence="12" type="primary">dnaG</name>
    <name evidence="17" type="ORF">COX05_01140</name>
</gene>
<keyword evidence="10 12" id="KW-0238">DNA-binding</keyword>
<dbReference type="InterPro" id="IPR006171">
    <property type="entry name" value="TOPRIM_dom"/>
</dbReference>
<dbReference type="CDD" id="cd03364">
    <property type="entry name" value="TOPRIM_DnaG_primases"/>
    <property type="match status" value="1"/>
</dbReference>
<feature type="region of interest" description="Disordered" evidence="15">
    <location>
        <begin position="417"/>
        <end position="439"/>
    </location>
</feature>
<feature type="domain" description="Toprim" evidence="16">
    <location>
        <begin position="251"/>
        <end position="332"/>
    </location>
</feature>
<evidence type="ECO:0000256" key="13">
    <source>
        <dbReference type="PIRNR" id="PIRNR002811"/>
    </source>
</evidence>
<dbReference type="InterPro" id="IPR006295">
    <property type="entry name" value="DNA_primase_DnaG"/>
</dbReference>
<name>A0A2H0BGH7_UNCKA</name>
<dbReference type="GO" id="GO:0006269">
    <property type="term" value="P:DNA replication, synthesis of primer"/>
    <property type="evidence" value="ECO:0007669"/>
    <property type="project" value="UniProtKB-UniRule"/>
</dbReference>
<dbReference type="GO" id="GO:1990077">
    <property type="term" value="C:primosome complex"/>
    <property type="evidence" value="ECO:0007669"/>
    <property type="project" value="UniProtKB-KW"/>
</dbReference>
<dbReference type="EMBL" id="PCSU01000015">
    <property type="protein sequence ID" value="PIP56782.1"/>
    <property type="molecule type" value="Genomic_DNA"/>
</dbReference>
<dbReference type="SUPFAM" id="SSF57783">
    <property type="entry name" value="Zinc beta-ribbon"/>
    <property type="match status" value="1"/>
</dbReference>
<dbReference type="InterPro" id="IPR036977">
    <property type="entry name" value="DNA_primase_Znf_CHC2"/>
</dbReference>
<dbReference type="SUPFAM" id="SSF56731">
    <property type="entry name" value="DNA primase core"/>
    <property type="match status" value="1"/>
</dbReference>
<dbReference type="PANTHER" id="PTHR30313:SF2">
    <property type="entry name" value="DNA PRIMASE"/>
    <property type="match status" value="1"/>
</dbReference>
<dbReference type="GO" id="GO:0008270">
    <property type="term" value="F:zinc ion binding"/>
    <property type="evidence" value="ECO:0007669"/>
    <property type="project" value="UniProtKB-UniRule"/>
</dbReference>